<evidence type="ECO:0000313" key="1">
    <source>
        <dbReference type="EMBL" id="CEK65108.1"/>
    </source>
</evidence>
<organism evidence="1">
    <name type="scientific">Arion vulgaris</name>
    <dbReference type="NCBI Taxonomy" id="1028688"/>
    <lineage>
        <taxon>Eukaryota</taxon>
        <taxon>Metazoa</taxon>
        <taxon>Spiralia</taxon>
        <taxon>Lophotrochozoa</taxon>
        <taxon>Mollusca</taxon>
        <taxon>Gastropoda</taxon>
        <taxon>Heterobranchia</taxon>
        <taxon>Euthyneura</taxon>
        <taxon>Panpulmonata</taxon>
        <taxon>Eupulmonata</taxon>
        <taxon>Stylommatophora</taxon>
        <taxon>Helicina</taxon>
        <taxon>Arionoidea</taxon>
        <taxon>Arionidae</taxon>
        <taxon>Arion</taxon>
    </lineage>
</organism>
<dbReference type="AlphaFoldDB" id="A0A0B6Z9A5"/>
<feature type="non-terminal residue" evidence="1">
    <location>
        <position position="67"/>
    </location>
</feature>
<proteinExistence type="predicted"/>
<dbReference type="EMBL" id="HACG01018243">
    <property type="protein sequence ID" value="CEK65108.1"/>
    <property type="molecule type" value="Transcribed_RNA"/>
</dbReference>
<reference evidence="1" key="1">
    <citation type="submission" date="2014-12" db="EMBL/GenBank/DDBJ databases">
        <title>Insight into the proteome of Arion vulgaris.</title>
        <authorList>
            <person name="Aradska J."/>
            <person name="Bulat T."/>
            <person name="Smidak R."/>
            <person name="Sarate P."/>
            <person name="Gangsoo J."/>
            <person name="Sialana F."/>
            <person name="Bilban M."/>
            <person name="Lubec G."/>
        </authorList>
    </citation>
    <scope>NUCLEOTIDE SEQUENCE</scope>
    <source>
        <tissue evidence="1">Skin</tissue>
    </source>
</reference>
<name>A0A0B6Z9A5_9EUPU</name>
<sequence>MMCPGIVIFVKKLSPSTQKRPNNSEEIYFHCIRWSVVRLRGNQLTQTLENPTLFHKLHLYYHCRPTA</sequence>
<gene>
    <name evidence="1" type="primary">ORF53928</name>
</gene>
<accession>A0A0B6Z9A5</accession>
<protein>
    <submittedName>
        <fullName evidence="1">Uncharacterized protein</fullName>
    </submittedName>
</protein>